<sequence length="599" mass="65637">MSEGFEHEPFHVPQQSRRDKLRENPTSLQVGCSGLLYDPSTLLNGGPATQNHHHHPPLKEDPTNFMGFVGLGTGFFPPSSSSSSSSQLLLDLPQSSINHTFNQEDTNHFLYSSQITQNFRAFDPSFDDGGGVAFKQQNLSYPHHDMMSTGQGLSLSLSSHYRNRSAGIFDEKGVGNYAARGVSGGGPMTRSSVPTGPFTGYAAILNGSRFLKPAQQLLEELCNVGRGFYSDRNGGESPGSPAGQDMERLSENAIGGDDPIESSSGGERRRMKARLISLLNEVYRRYKQYYQQLQAVITSFESVAGLSTAAPFISLAIKAMSKHFRCLKNAITDQLHGTNKVSEDSLSKEESQSFGLVDQGIRQQIVPHNLSILEQPHIWRPQRGLPERAVAVLRAWLFEHFLHPYPTDADKQLLAKQTGLSRNQVSNWFINARVRLWKPMVEEIHSLEMRQAQKVSEGENSNGNVNGNGQYKPPISPVLPTDKEPQSTTSQKNQDPPLKRNRNDLAQLHNNCGESVNFSYENVASHRGGGVGVSLASGNSGISLTLGLHQNNGGGLSEPLPLTAAHFGLEENGSSYVMGGFESQNRRDISGQLLHDFVG</sequence>
<dbReference type="PANTHER" id="PTHR11850">
    <property type="entry name" value="HOMEOBOX PROTEIN TRANSCRIPTION FACTORS"/>
    <property type="match status" value="1"/>
</dbReference>
<dbReference type="FunFam" id="1.10.10.60:FF:000117">
    <property type="entry name" value="BEL1-like homeodomain protein 9"/>
    <property type="match status" value="1"/>
</dbReference>
<dbReference type="AlphaFoldDB" id="A0A3S3MM59"/>
<evidence type="ECO:0000256" key="4">
    <source>
        <dbReference type="ARBA" id="ARBA00023125"/>
    </source>
</evidence>
<comment type="caution">
    <text evidence="11">The sequence shown here is derived from an EMBL/GenBank/DDBJ whole genome shotgun (WGS) entry which is preliminary data.</text>
</comment>
<comment type="subcellular location">
    <subcellularLocation>
        <location evidence="1 8">Nucleus</location>
    </subcellularLocation>
</comment>
<dbReference type="SMART" id="SM00389">
    <property type="entry name" value="HOX"/>
    <property type="match status" value="1"/>
</dbReference>
<proteinExistence type="inferred from homology"/>
<gene>
    <name evidence="11" type="ORF">CKAN_01504200</name>
</gene>
<name>A0A3S3MM59_9MAGN</name>
<feature type="domain" description="Homeobox" evidence="10">
    <location>
        <begin position="376"/>
        <end position="439"/>
    </location>
</feature>
<evidence type="ECO:0000256" key="7">
    <source>
        <dbReference type="ARBA" id="ARBA00023242"/>
    </source>
</evidence>
<dbReference type="GO" id="GO:0006355">
    <property type="term" value="P:regulation of DNA-templated transcription"/>
    <property type="evidence" value="ECO:0007669"/>
    <property type="project" value="InterPro"/>
</dbReference>
<reference evidence="11 12" key="1">
    <citation type="journal article" date="2019" name="Nat. Plants">
        <title>Stout camphor tree genome fills gaps in understanding of flowering plant genome evolution.</title>
        <authorList>
            <person name="Chaw S.M."/>
            <person name="Liu Y.C."/>
            <person name="Wu Y.W."/>
            <person name="Wang H.Y."/>
            <person name="Lin C.I."/>
            <person name="Wu C.S."/>
            <person name="Ke H.M."/>
            <person name="Chang L.Y."/>
            <person name="Hsu C.Y."/>
            <person name="Yang H.T."/>
            <person name="Sudianto E."/>
            <person name="Hsu M.H."/>
            <person name="Wu K.P."/>
            <person name="Wang L.N."/>
            <person name="Leebens-Mack J.H."/>
            <person name="Tsai I.J."/>
        </authorList>
    </citation>
    <scope>NUCLEOTIDE SEQUENCE [LARGE SCALE GENOMIC DNA]</scope>
    <source>
        <strain evidence="12">cv. Chaw 1501</strain>
        <tissue evidence="11">Young leaves</tissue>
    </source>
</reference>
<evidence type="ECO:0000313" key="12">
    <source>
        <dbReference type="Proteomes" id="UP000283530"/>
    </source>
</evidence>
<evidence type="ECO:0000256" key="6">
    <source>
        <dbReference type="ARBA" id="ARBA00023163"/>
    </source>
</evidence>
<dbReference type="Proteomes" id="UP000283530">
    <property type="component" value="Unassembled WGS sequence"/>
</dbReference>
<protein>
    <submittedName>
        <fullName evidence="11">BEL1-like homeodomain-containing protein</fullName>
    </submittedName>
</protein>
<feature type="DNA-binding region" description="Homeobox" evidence="8">
    <location>
        <begin position="378"/>
        <end position="440"/>
    </location>
</feature>
<dbReference type="CDD" id="cd00086">
    <property type="entry name" value="homeodomain"/>
    <property type="match status" value="1"/>
</dbReference>
<feature type="region of interest" description="Disordered" evidence="9">
    <location>
        <begin position="1"/>
        <end position="24"/>
    </location>
</feature>
<evidence type="ECO:0000256" key="3">
    <source>
        <dbReference type="ARBA" id="ARBA00023015"/>
    </source>
</evidence>
<dbReference type="Pfam" id="PF05920">
    <property type="entry name" value="Homeobox_KN"/>
    <property type="match status" value="1"/>
</dbReference>
<dbReference type="Gene3D" id="1.10.10.60">
    <property type="entry name" value="Homeodomain-like"/>
    <property type="match status" value="1"/>
</dbReference>
<keyword evidence="4 8" id="KW-0238">DNA-binding</keyword>
<dbReference type="InterPro" id="IPR001356">
    <property type="entry name" value="HD"/>
</dbReference>
<evidence type="ECO:0000259" key="10">
    <source>
        <dbReference type="PROSITE" id="PS50071"/>
    </source>
</evidence>
<dbReference type="SMART" id="SM00574">
    <property type="entry name" value="POX"/>
    <property type="match status" value="1"/>
</dbReference>
<organism evidence="11 12">
    <name type="scientific">Cinnamomum micranthum f. kanehirae</name>
    <dbReference type="NCBI Taxonomy" id="337451"/>
    <lineage>
        <taxon>Eukaryota</taxon>
        <taxon>Viridiplantae</taxon>
        <taxon>Streptophyta</taxon>
        <taxon>Embryophyta</taxon>
        <taxon>Tracheophyta</taxon>
        <taxon>Spermatophyta</taxon>
        <taxon>Magnoliopsida</taxon>
        <taxon>Magnoliidae</taxon>
        <taxon>Laurales</taxon>
        <taxon>Lauraceae</taxon>
        <taxon>Cinnamomum</taxon>
    </lineage>
</organism>
<dbReference type="SUPFAM" id="SSF46689">
    <property type="entry name" value="Homeodomain-like"/>
    <property type="match status" value="1"/>
</dbReference>
<evidence type="ECO:0000313" key="11">
    <source>
        <dbReference type="EMBL" id="RWR86158.1"/>
    </source>
</evidence>
<feature type="region of interest" description="Disordered" evidence="9">
    <location>
        <begin position="452"/>
        <end position="502"/>
    </location>
</feature>
<comment type="similarity">
    <text evidence="2">Belongs to the TALE/BELL homeobox family.</text>
</comment>
<keyword evidence="7 8" id="KW-0539">Nucleus</keyword>
<dbReference type="PROSITE" id="PS50071">
    <property type="entry name" value="HOMEOBOX_2"/>
    <property type="match status" value="1"/>
</dbReference>
<dbReference type="STRING" id="337451.A0A3S3MM59"/>
<dbReference type="OrthoDB" id="10056939at2759"/>
<feature type="compositionally biased region" description="Low complexity" evidence="9">
    <location>
        <begin position="458"/>
        <end position="469"/>
    </location>
</feature>
<dbReference type="Pfam" id="PF07526">
    <property type="entry name" value="POX"/>
    <property type="match status" value="1"/>
</dbReference>
<dbReference type="InterPro" id="IPR009057">
    <property type="entry name" value="Homeodomain-like_sf"/>
</dbReference>
<evidence type="ECO:0000256" key="8">
    <source>
        <dbReference type="PROSITE-ProRule" id="PRU00108"/>
    </source>
</evidence>
<evidence type="ECO:0000256" key="1">
    <source>
        <dbReference type="ARBA" id="ARBA00004123"/>
    </source>
</evidence>
<keyword evidence="5 8" id="KW-0371">Homeobox</keyword>
<dbReference type="GO" id="GO:0003677">
    <property type="term" value="F:DNA binding"/>
    <property type="evidence" value="ECO:0007669"/>
    <property type="project" value="UniProtKB-UniRule"/>
</dbReference>
<dbReference type="EMBL" id="QPKB01000005">
    <property type="protein sequence ID" value="RWR86158.1"/>
    <property type="molecule type" value="Genomic_DNA"/>
</dbReference>
<keyword evidence="3" id="KW-0805">Transcription regulation</keyword>
<dbReference type="InterPro" id="IPR008422">
    <property type="entry name" value="KN_HD"/>
</dbReference>
<evidence type="ECO:0000256" key="5">
    <source>
        <dbReference type="ARBA" id="ARBA00023155"/>
    </source>
</evidence>
<evidence type="ECO:0000256" key="9">
    <source>
        <dbReference type="SAM" id="MobiDB-lite"/>
    </source>
</evidence>
<keyword evidence="12" id="KW-1185">Reference proteome</keyword>
<feature type="compositionally biased region" description="Basic and acidic residues" evidence="9">
    <location>
        <begin position="1"/>
        <end position="23"/>
    </location>
</feature>
<keyword evidence="6" id="KW-0804">Transcription</keyword>
<dbReference type="GO" id="GO:0005634">
    <property type="term" value="C:nucleus"/>
    <property type="evidence" value="ECO:0007669"/>
    <property type="project" value="UniProtKB-SubCell"/>
</dbReference>
<dbReference type="InterPro" id="IPR006563">
    <property type="entry name" value="POX_dom"/>
</dbReference>
<dbReference type="InterPro" id="IPR050224">
    <property type="entry name" value="TALE_homeobox"/>
</dbReference>
<accession>A0A3S3MM59</accession>
<evidence type="ECO:0000256" key="2">
    <source>
        <dbReference type="ARBA" id="ARBA00006454"/>
    </source>
</evidence>
<feature type="region of interest" description="Disordered" evidence="9">
    <location>
        <begin position="232"/>
        <end position="268"/>
    </location>
</feature>